<dbReference type="RefSeq" id="WP_087749787.1">
    <property type="nucleotide sequence ID" value="NZ_NDBK01000099.1"/>
</dbReference>
<evidence type="ECO:0000313" key="3">
    <source>
        <dbReference type="Proteomes" id="UP000196447"/>
    </source>
</evidence>
<dbReference type="InterPro" id="IPR010902">
    <property type="entry name" value="NUMOD4"/>
</dbReference>
<dbReference type="Proteomes" id="UP000196447">
    <property type="component" value="Unassembled WGS sequence"/>
</dbReference>
<dbReference type="EMBL" id="NDBK01000099">
    <property type="protein sequence ID" value="OVF66416.1"/>
    <property type="molecule type" value="Genomic_DNA"/>
</dbReference>
<dbReference type="SUPFAM" id="SSF54060">
    <property type="entry name" value="His-Me finger endonucleases"/>
    <property type="match status" value="1"/>
</dbReference>
<proteinExistence type="predicted"/>
<accession>A0A422Z817</accession>
<evidence type="ECO:0000313" key="2">
    <source>
        <dbReference type="EMBL" id="OVF66416.1"/>
    </source>
</evidence>
<reference evidence="2 3" key="1">
    <citation type="submission" date="2017-03" db="EMBL/GenBank/DDBJ databases">
        <authorList>
            <person name="Fouts D."/>
            <person name="Stalin M.J."/>
            <person name="Chen L."/>
            <person name="Wright M."/>
            <person name="Sutton G."/>
            <person name="Nguyen K."/>
            <person name="Vanduin D."/>
            <person name="Rojas L."/>
            <person name="Hujer A."/>
            <person name="Hujer K."/>
            <person name="Bonomo R."/>
            <person name="Kreiswirth B."/>
            <person name="Adams M."/>
        </authorList>
    </citation>
    <scope>NUCLEOTIDE SEQUENCE [LARGE SCALE GENOMIC DNA]</scope>
    <source>
        <strain evidence="2 3">39383</strain>
    </source>
</reference>
<dbReference type="AlphaFoldDB" id="A0A422Z817"/>
<name>A0A422Z817_KLEPN</name>
<evidence type="ECO:0000259" key="1">
    <source>
        <dbReference type="Pfam" id="PF07463"/>
    </source>
</evidence>
<organism evidence="2 3">
    <name type="scientific">Klebsiella pneumoniae</name>
    <dbReference type="NCBI Taxonomy" id="573"/>
    <lineage>
        <taxon>Bacteria</taxon>
        <taxon>Pseudomonadati</taxon>
        <taxon>Pseudomonadota</taxon>
        <taxon>Gammaproteobacteria</taxon>
        <taxon>Enterobacterales</taxon>
        <taxon>Enterobacteriaceae</taxon>
        <taxon>Klebsiella/Raoultella group</taxon>
        <taxon>Klebsiella</taxon>
        <taxon>Klebsiella pneumoniae complex</taxon>
    </lineage>
</organism>
<dbReference type="Pfam" id="PF07463">
    <property type="entry name" value="NUMOD4"/>
    <property type="match status" value="1"/>
</dbReference>
<comment type="caution">
    <text evidence="2">The sequence shown here is derived from an EMBL/GenBank/DDBJ whole genome shotgun (WGS) entry which is preliminary data.</text>
</comment>
<sequence length="99" mass="11344">MTDYGGSKTPKNERGRWSQIKGYEGIYEISTLGEIRSLPHKDYMGRLYPGKNMKPLKHPRGYLGVGLCKDGVKKRYLIHRLVAMTFIPCTNADYVVNHK</sequence>
<gene>
    <name evidence="2" type="ORF">B5L96_25310</name>
</gene>
<feature type="domain" description="NUMOD4" evidence="1">
    <location>
        <begin position="16"/>
        <end position="67"/>
    </location>
</feature>
<protein>
    <recommendedName>
        <fullName evidence="1">NUMOD4 domain-containing protein</fullName>
    </recommendedName>
</protein>
<dbReference type="InterPro" id="IPR044925">
    <property type="entry name" value="His-Me_finger_sf"/>
</dbReference>
<dbReference type="GO" id="GO:0016788">
    <property type="term" value="F:hydrolase activity, acting on ester bonds"/>
    <property type="evidence" value="ECO:0007669"/>
    <property type="project" value="InterPro"/>
</dbReference>
<dbReference type="Gene3D" id="3.90.75.20">
    <property type="match status" value="1"/>
</dbReference>